<dbReference type="AlphaFoldDB" id="A0A8J7HJK5"/>
<accession>A0A8J7HJK5</accession>
<name>A0A8J7HJK5_9CYAN</name>
<dbReference type="EMBL" id="JAECZB010000047">
    <property type="protein sequence ID" value="MBH8553806.1"/>
    <property type="molecule type" value="Genomic_DNA"/>
</dbReference>
<sequence length="83" mass="8951">MSSLRVHQSPAEGNPPAALVHCVSAVKSLLFNHRGTAKSCQEEPLLWAGFQGTSLGGYADLWQVALVSLRNKLFKAETTKSRG</sequence>
<reference evidence="1 2" key="1">
    <citation type="journal article" date="2021" name="Int. J. Syst. Evol. Microbiol.">
        <title>Amazonocrinis nigriterrae gen. nov., sp. nov., Atlanticothrix silvestris gen. nov., sp. nov. and Dendronalium phyllosphericum gen. nov., sp. nov., nostocacean cyanobacteria from Brazilian environments.</title>
        <authorList>
            <person name="Alvarenga D.O."/>
            <person name="Andreote A.P.D."/>
            <person name="Branco L.H.Z."/>
            <person name="Delbaje E."/>
            <person name="Cruz R.B."/>
            <person name="Varani A.M."/>
            <person name="Fiore M.F."/>
        </authorList>
    </citation>
    <scope>NUCLEOTIDE SEQUENCE [LARGE SCALE GENOMIC DNA]</scope>
    <source>
        <strain evidence="1 2">CENA357</strain>
    </source>
</reference>
<dbReference type="Proteomes" id="UP000599391">
    <property type="component" value="Unassembled WGS sequence"/>
</dbReference>
<evidence type="ECO:0000313" key="1">
    <source>
        <dbReference type="EMBL" id="MBH8553806.1"/>
    </source>
</evidence>
<protein>
    <submittedName>
        <fullName evidence="1">Uncharacterized protein</fullName>
    </submittedName>
</protein>
<proteinExistence type="predicted"/>
<organism evidence="1 2">
    <name type="scientific">Atlanticothrix silvestris CENA357</name>
    <dbReference type="NCBI Taxonomy" id="1725252"/>
    <lineage>
        <taxon>Bacteria</taxon>
        <taxon>Bacillati</taxon>
        <taxon>Cyanobacteriota</taxon>
        <taxon>Cyanophyceae</taxon>
        <taxon>Nostocales</taxon>
        <taxon>Nodulariaceae</taxon>
        <taxon>Atlanticothrix</taxon>
        <taxon>Atlanticothrix silvestris</taxon>
    </lineage>
</organism>
<gene>
    <name evidence="1" type="ORF">I8751_15795</name>
</gene>
<evidence type="ECO:0000313" key="2">
    <source>
        <dbReference type="Proteomes" id="UP000599391"/>
    </source>
</evidence>
<keyword evidence="2" id="KW-1185">Reference proteome</keyword>
<comment type="caution">
    <text evidence="1">The sequence shown here is derived from an EMBL/GenBank/DDBJ whole genome shotgun (WGS) entry which is preliminary data.</text>
</comment>